<evidence type="ECO:0000259" key="1">
    <source>
        <dbReference type="Pfam" id="PF13460"/>
    </source>
</evidence>
<feature type="domain" description="NAD(P)-binding" evidence="1">
    <location>
        <begin position="8"/>
        <end position="192"/>
    </location>
</feature>
<dbReference type="Gene3D" id="3.40.50.720">
    <property type="entry name" value="NAD(P)-binding Rossmann-like Domain"/>
    <property type="match status" value="1"/>
</dbReference>
<name>A0ABQ5TZN7_9GAMM</name>
<dbReference type="InterPro" id="IPR036291">
    <property type="entry name" value="NAD(P)-bd_dom_sf"/>
</dbReference>
<dbReference type="SUPFAM" id="SSF51735">
    <property type="entry name" value="NAD(P)-binding Rossmann-fold domains"/>
    <property type="match status" value="1"/>
</dbReference>
<sequence length="203" mass="22216">MSNIAIIGASGEVGSRIVKELSNRHHQITAISRHPENIPSLPGVTVLKADLLNIDDIVPHLRGHDVVVSAVKFNDTEAKHIIDVVKKSGVPRYLVVGGAGSLEVKPGLRLIDTPEFPKAYKAEANKGADFLDEIQKETELNWTFLSPSALFGPGERTGQFRLGKDTLLTSDNGSHISYEDYAVALVDEIETPQHPRQRFTVGY</sequence>
<organism evidence="2 3">
    <name type="scientific">Methylophaga thalassica</name>
    <dbReference type="NCBI Taxonomy" id="40223"/>
    <lineage>
        <taxon>Bacteria</taxon>
        <taxon>Pseudomonadati</taxon>
        <taxon>Pseudomonadota</taxon>
        <taxon>Gammaproteobacteria</taxon>
        <taxon>Thiotrichales</taxon>
        <taxon>Piscirickettsiaceae</taxon>
        <taxon>Methylophaga</taxon>
    </lineage>
</organism>
<dbReference type="InterPro" id="IPR051606">
    <property type="entry name" value="Polyketide_Oxido-like"/>
</dbReference>
<keyword evidence="3" id="KW-1185">Reference proteome</keyword>
<dbReference type="CDD" id="cd05244">
    <property type="entry name" value="BVR-B_like_SDR_a"/>
    <property type="match status" value="1"/>
</dbReference>
<dbReference type="EMBL" id="BSND01000013">
    <property type="protein sequence ID" value="GLQ00864.1"/>
    <property type="molecule type" value="Genomic_DNA"/>
</dbReference>
<reference evidence="2" key="1">
    <citation type="journal article" date="2014" name="Int. J. Syst. Evol. Microbiol.">
        <title>Complete genome of a new Firmicutes species belonging to the dominant human colonic microbiota ('Ruminococcus bicirculans') reveals two chromosomes and a selective capacity to utilize plant glucans.</title>
        <authorList>
            <consortium name="NISC Comparative Sequencing Program"/>
            <person name="Wegmann U."/>
            <person name="Louis P."/>
            <person name="Goesmann A."/>
            <person name="Henrissat B."/>
            <person name="Duncan S.H."/>
            <person name="Flint H.J."/>
        </authorList>
    </citation>
    <scope>NUCLEOTIDE SEQUENCE</scope>
    <source>
        <strain evidence="2">NBRC 102424</strain>
    </source>
</reference>
<dbReference type="PANTHER" id="PTHR43355">
    <property type="entry name" value="FLAVIN REDUCTASE (NADPH)"/>
    <property type="match status" value="1"/>
</dbReference>
<protein>
    <submittedName>
        <fullName evidence="2">3-beta hydroxysteroid dehydrogenase</fullName>
    </submittedName>
</protein>
<dbReference type="PANTHER" id="PTHR43355:SF2">
    <property type="entry name" value="FLAVIN REDUCTASE (NADPH)"/>
    <property type="match status" value="1"/>
</dbReference>
<gene>
    <name evidence="2" type="ORF">GCM10007891_27170</name>
</gene>
<accession>A0ABQ5TZN7</accession>
<comment type="caution">
    <text evidence="2">The sequence shown here is derived from an EMBL/GenBank/DDBJ whole genome shotgun (WGS) entry which is preliminary data.</text>
</comment>
<dbReference type="InterPro" id="IPR016040">
    <property type="entry name" value="NAD(P)-bd_dom"/>
</dbReference>
<evidence type="ECO:0000313" key="2">
    <source>
        <dbReference type="EMBL" id="GLQ00864.1"/>
    </source>
</evidence>
<proteinExistence type="predicted"/>
<dbReference type="Pfam" id="PF13460">
    <property type="entry name" value="NAD_binding_10"/>
    <property type="match status" value="1"/>
</dbReference>
<reference evidence="2" key="2">
    <citation type="submission" date="2023-01" db="EMBL/GenBank/DDBJ databases">
        <title>Draft genome sequence of Methylophaga thalassica strain NBRC 102424.</title>
        <authorList>
            <person name="Sun Q."/>
            <person name="Mori K."/>
        </authorList>
    </citation>
    <scope>NUCLEOTIDE SEQUENCE</scope>
    <source>
        <strain evidence="2">NBRC 102424</strain>
    </source>
</reference>
<dbReference type="Proteomes" id="UP001161423">
    <property type="component" value="Unassembled WGS sequence"/>
</dbReference>
<dbReference type="RefSeq" id="WP_007144392.1">
    <property type="nucleotide sequence ID" value="NZ_BSND01000013.1"/>
</dbReference>
<evidence type="ECO:0000313" key="3">
    <source>
        <dbReference type="Proteomes" id="UP001161423"/>
    </source>
</evidence>